<evidence type="ECO:0000313" key="1">
    <source>
        <dbReference type="EMBL" id="DAE14895.1"/>
    </source>
</evidence>
<name>A0A8S5Q6E3_9CAUD</name>
<reference evidence="1" key="1">
    <citation type="journal article" date="2021" name="Proc. Natl. Acad. Sci. U.S.A.">
        <title>A Catalog of Tens of Thousands of Viruses from Human Metagenomes Reveals Hidden Associations with Chronic Diseases.</title>
        <authorList>
            <person name="Tisza M.J."/>
            <person name="Buck C.B."/>
        </authorList>
    </citation>
    <scope>NUCLEOTIDE SEQUENCE</scope>
    <source>
        <strain evidence="1">Ct1IL4</strain>
    </source>
</reference>
<proteinExistence type="predicted"/>
<accession>A0A8S5Q6E3</accession>
<sequence>MTKDMNDEIQEWQTQSVKHKVAYVLMMDGISFRYTEETGIVFSAPDFYVKNLIRRLMSCYGVSLKPIINEYK</sequence>
<dbReference type="EMBL" id="BK015596">
    <property type="protein sequence ID" value="DAE14895.1"/>
    <property type="molecule type" value="Genomic_DNA"/>
</dbReference>
<organism evidence="1">
    <name type="scientific">Myoviridae sp. ct1IL4</name>
    <dbReference type="NCBI Taxonomy" id="2825019"/>
    <lineage>
        <taxon>Viruses</taxon>
        <taxon>Duplodnaviria</taxon>
        <taxon>Heunggongvirae</taxon>
        <taxon>Uroviricota</taxon>
        <taxon>Caudoviricetes</taxon>
    </lineage>
</organism>
<protein>
    <submittedName>
        <fullName evidence="1">Uncharacterized protein</fullName>
    </submittedName>
</protein>